<sequence>MGIFSRSPRLSATRLHDSHPAPKNMDRIRRACASSPPATVNPNEFHLFTQLPPELRLKIWNFNLPNSRLVPIRCGSGSPSLREAPARPLGCTTGCTSGAPIPVNLHVCAESRAEAFKSYSCAFGFARGPGQVIFNPDRDILFFGPRDGYMAADSQFHTCMSMCDQGELACVRRVAISDALFWIDETYRSMTAASLTVEVIKQLALRMPNLEQVYFVPREGGRGERPCHGRRAHGMSSANGGRYGVSTAATLAAAPMRHHLSKNAFKNRRLSAPFGETTYSRRHLSGNPLDSFVLRPRSD</sequence>
<name>A0ACC4DBH9_PURLI</name>
<proteinExistence type="predicted"/>
<gene>
    <name evidence="1" type="ORF">ACCO45_011473</name>
</gene>
<dbReference type="Proteomes" id="UP001638806">
    <property type="component" value="Unassembled WGS sequence"/>
</dbReference>
<comment type="caution">
    <text evidence="1">The sequence shown here is derived from an EMBL/GenBank/DDBJ whole genome shotgun (WGS) entry which is preliminary data.</text>
</comment>
<protein>
    <submittedName>
        <fullName evidence="1">Uncharacterized protein</fullName>
    </submittedName>
</protein>
<accession>A0ACC4DBH9</accession>
<keyword evidence="2" id="KW-1185">Reference proteome</keyword>
<evidence type="ECO:0000313" key="2">
    <source>
        <dbReference type="Proteomes" id="UP001638806"/>
    </source>
</evidence>
<evidence type="ECO:0000313" key="1">
    <source>
        <dbReference type="EMBL" id="KAL3953517.1"/>
    </source>
</evidence>
<reference evidence="1" key="1">
    <citation type="submission" date="2024-12" db="EMBL/GenBank/DDBJ databases">
        <title>Comparative genomics and development of molecular markers within Purpureocillium lilacinum and among Purpureocillium species.</title>
        <authorList>
            <person name="Yeh Z.-Y."/>
            <person name="Ni N.-T."/>
            <person name="Lo P.-H."/>
            <person name="Mushyakhwo K."/>
            <person name="Lin C.-F."/>
            <person name="Nai Y.-S."/>
        </authorList>
    </citation>
    <scope>NUCLEOTIDE SEQUENCE</scope>
    <source>
        <strain evidence="1">NCHU-NPUST-175</strain>
    </source>
</reference>
<organism evidence="1 2">
    <name type="scientific">Purpureocillium lilacinum</name>
    <name type="common">Paecilomyces lilacinus</name>
    <dbReference type="NCBI Taxonomy" id="33203"/>
    <lineage>
        <taxon>Eukaryota</taxon>
        <taxon>Fungi</taxon>
        <taxon>Dikarya</taxon>
        <taxon>Ascomycota</taxon>
        <taxon>Pezizomycotina</taxon>
        <taxon>Sordariomycetes</taxon>
        <taxon>Hypocreomycetidae</taxon>
        <taxon>Hypocreales</taxon>
        <taxon>Ophiocordycipitaceae</taxon>
        <taxon>Purpureocillium</taxon>
    </lineage>
</organism>
<dbReference type="EMBL" id="JBGNUJ010000011">
    <property type="protein sequence ID" value="KAL3953517.1"/>
    <property type="molecule type" value="Genomic_DNA"/>
</dbReference>